<dbReference type="EMBL" id="NAJP01000051">
    <property type="protein sequence ID" value="TKA37576.1"/>
    <property type="molecule type" value="Genomic_DNA"/>
</dbReference>
<comment type="caution">
    <text evidence="4">The sequence shown here is derived from an EMBL/GenBank/DDBJ whole genome shotgun (WGS) entry which is preliminary data.</text>
</comment>
<dbReference type="OrthoDB" id="10341539at2759"/>
<reference evidence="4 5" key="1">
    <citation type="submission" date="2017-03" db="EMBL/GenBank/DDBJ databases">
        <title>Genomes of endolithic fungi from Antarctica.</title>
        <authorList>
            <person name="Coleine C."/>
            <person name="Masonjones S."/>
            <person name="Stajich J.E."/>
        </authorList>
    </citation>
    <scope>NUCLEOTIDE SEQUENCE [LARGE SCALE GENOMIC DNA]</scope>
    <source>
        <strain evidence="4 5">CCFEE 5311</strain>
    </source>
</reference>
<dbReference type="EMBL" id="JASUXU010000011">
    <property type="protein sequence ID" value="KAK0324067.1"/>
    <property type="molecule type" value="Genomic_DNA"/>
</dbReference>
<dbReference type="EMBL" id="JAUJLE010000009">
    <property type="protein sequence ID" value="KAK1011562.1"/>
    <property type="molecule type" value="Genomic_DNA"/>
</dbReference>
<evidence type="ECO:0000256" key="1">
    <source>
        <dbReference type="SAM" id="MobiDB-lite"/>
    </source>
</evidence>
<feature type="region of interest" description="Disordered" evidence="1">
    <location>
        <begin position="113"/>
        <end position="174"/>
    </location>
</feature>
<feature type="compositionally biased region" description="Acidic residues" evidence="1">
    <location>
        <begin position="121"/>
        <end position="147"/>
    </location>
</feature>
<evidence type="ECO:0000313" key="5">
    <source>
        <dbReference type="Proteomes" id="UP000310066"/>
    </source>
</evidence>
<protein>
    <submittedName>
        <fullName evidence="4">Uncharacterized protein</fullName>
    </submittedName>
</protein>
<name>A0A4U0URE6_9PEZI</name>
<dbReference type="Proteomes" id="UP001175353">
    <property type="component" value="Unassembled WGS sequence"/>
</dbReference>
<feature type="compositionally biased region" description="Polar residues" evidence="1">
    <location>
        <begin position="1"/>
        <end position="13"/>
    </location>
</feature>
<dbReference type="Proteomes" id="UP001168146">
    <property type="component" value="Unassembled WGS sequence"/>
</dbReference>
<dbReference type="Proteomes" id="UP000310066">
    <property type="component" value="Unassembled WGS sequence"/>
</dbReference>
<feature type="region of interest" description="Disordered" evidence="1">
    <location>
        <begin position="1"/>
        <end position="28"/>
    </location>
</feature>
<reference evidence="3" key="3">
    <citation type="submission" date="2023-06" db="EMBL/GenBank/DDBJ databases">
        <title>Black Yeasts Isolated from many extreme environments.</title>
        <authorList>
            <person name="Coleine C."/>
            <person name="Stajich J.E."/>
            <person name="Selbmann L."/>
        </authorList>
    </citation>
    <scope>NUCLEOTIDE SEQUENCE</scope>
    <source>
        <strain evidence="3">CCFEE 5200</strain>
    </source>
</reference>
<sequence length="174" mass="19601">MAVAATSTEQTRSPPHHNYPTPLQSPRCTAGTQINISERLDAPYLHLLMPEPPPDDPEAAAKSAEDARLFFNYLTLALDIWDWRLTPVFPDDDVDMERLPRRLKLVFDAIKESEQSGLSEQETEEEVEEDEGEDEDGSEYESEEEGDLPPSPSSVHSEPGPPHTRYRVVRSTTL</sequence>
<gene>
    <name evidence="4" type="ORF">B0A54_11534</name>
    <name evidence="2" type="ORF">LTR82_005188</name>
    <name evidence="3" type="ORF">LTR91_002033</name>
</gene>
<evidence type="ECO:0000313" key="3">
    <source>
        <dbReference type="EMBL" id="KAK1011562.1"/>
    </source>
</evidence>
<organism evidence="4 5">
    <name type="scientific">Friedmanniomyces endolithicus</name>
    <dbReference type="NCBI Taxonomy" id="329885"/>
    <lineage>
        <taxon>Eukaryota</taxon>
        <taxon>Fungi</taxon>
        <taxon>Dikarya</taxon>
        <taxon>Ascomycota</taxon>
        <taxon>Pezizomycotina</taxon>
        <taxon>Dothideomycetes</taxon>
        <taxon>Dothideomycetidae</taxon>
        <taxon>Mycosphaerellales</taxon>
        <taxon>Teratosphaeriaceae</taxon>
        <taxon>Friedmanniomyces</taxon>
    </lineage>
</organism>
<evidence type="ECO:0000313" key="6">
    <source>
        <dbReference type="Proteomes" id="UP001175353"/>
    </source>
</evidence>
<accession>A0A4U0URE6</accession>
<evidence type="ECO:0000313" key="2">
    <source>
        <dbReference type="EMBL" id="KAK0324067.1"/>
    </source>
</evidence>
<proteinExistence type="predicted"/>
<dbReference type="AlphaFoldDB" id="A0A4U0URE6"/>
<reference evidence="2" key="2">
    <citation type="submission" date="2021-12" db="EMBL/GenBank/DDBJ databases">
        <title>Black yeast isolated from Biological Soil Crust.</title>
        <authorList>
            <person name="Kurbessoian T."/>
        </authorList>
    </citation>
    <scope>NUCLEOTIDE SEQUENCE</scope>
    <source>
        <strain evidence="2">CCFEE 5208</strain>
    </source>
</reference>
<keyword evidence="6" id="KW-1185">Reference proteome</keyword>
<evidence type="ECO:0000313" key="4">
    <source>
        <dbReference type="EMBL" id="TKA37576.1"/>
    </source>
</evidence>